<keyword evidence="8 13" id="KW-0378">Hydrolase</keyword>
<feature type="compositionally biased region" description="Basic residues" evidence="14">
    <location>
        <begin position="318"/>
        <end position="328"/>
    </location>
</feature>
<dbReference type="Proteomes" id="UP000076078">
    <property type="component" value="Unassembled WGS sequence"/>
</dbReference>
<evidence type="ECO:0000256" key="6">
    <source>
        <dbReference type="ARBA" id="ARBA00022759"/>
    </source>
</evidence>
<dbReference type="FunCoup" id="A0A151Z3V1">
    <property type="interactions" value="24"/>
</dbReference>
<evidence type="ECO:0000256" key="5">
    <source>
        <dbReference type="ARBA" id="ARBA00022723"/>
    </source>
</evidence>
<dbReference type="GO" id="GO:0008821">
    <property type="term" value="F:crossover junction DNA endonuclease activity"/>
    <property type="evidence" value="ECO:0007669"/>
    <property type="project" value="UniProtKB-UniRule"/>
</dbReference>
<feature type="domain" description="ERCC4" evidence="15">
    <location>
        <begin position="537"/>
        <end position="662"/>
    </location>
</feature>
<dbReference type="InterPro" id="IPR027421">
    <property type="entry name" value="DNA_pol_lamdba_lyase_dom_sf"/>
</dbReference>
<evidence type="ECO:0000256" key="10">
    <source>
        <dbReference type="ARBA" id="ARBA00023172"/>
    </source>
</evidence>
<keyword evidence="7 13" id="KW-0227">DNA damage</keyword>
<keyword evidence="12 13" id="KW-0539">Nucleus</keyword>
<dbReference type="InParanoid" id="A0A151Z3V1"/>
<evidence type="ECO:0000259" key="15">
    <source>
        <dbReference type="SMART" id="SM00891"/>
    </source>
</evidence>
<dbReference type="InterPro" id="IPR010996">
    <property type="entry name" value="HHH_MUS81"/>
</dbReference>
<keyword evidence="11 13" id="KW-0234">DNA repair</keyword>
<dbReference type="GO" id="GO:0031573">
    <property type="term" value="P:mitotic intra-S DNA damage checkpoint signaling"/>
    <property type="evidence" value="ECO:0007669"/>
    <property type="project" value="TreeGrafter"/>
</dbReference>
<feature type="compositionally biased region" description="Low complexity" evidence="14">
    <location>
        <begin position="126"/>
        <end position="154"/>
    </location>
</feature>
<proteinExistence type="inferred from homology"/>
<dbReference type="SUPFAM" id="SSF52980">
    <property type="entry name" value="Restriction endonuclease-like"/>
    <property type="match status" value="1"/>
</dbReference>
<evidence type="ECO:0000256" key="2">
    <source>
        <dbReference type="ARBA" id="ARBA00004123"/>
    </source>
</evidence>
<organism evidence="16 17">
    <name type="scientific">Tieghemostelium lacteum</name>
    <name type="common">Slime mold</name>
    <name type="synonym">Dictyostelium lacteum</name>
    <dbReference type="NCBI Taxonomy" id="361077"/>
    <lineage>
        <taxon>Eukaryota</taxon>
        <taxon>Amoebozoa</taxon>
        <taxon>Evosea</taxon>
        <taxon>Eumycetozoa</taxon>
        <taxon>Dictyostelia</taxon>
        <taxon>Dictyosteliales</taxon>
        <taxon>Raperosteliaceae</taxon>
        <taxon>Tieghemostelium</taxon>
    </lineage>
</organism>
<keyword evidence="9 13" id="KW-0460">Magnesium</keyword>
<feature type="compositionally biased region" description="Basic and acidic residues" evidence="14">
    <location>
        <begin position="159"/>
        <end position="169"/>
    </location>
</feature>
<dbReference type="SMART" id="SM00891">
    <property type="entry name" value="ERCC4"/>
    <property type="match status" value="2"/>
</dbReference>
<keyword evidence="5 13" id="KW-0479">Metal-binding</keyword>
<dbReference type="Gene3D" id="3.40.50.10130">
    <property type="match status" value="1"/>
</dbReference>
<keyword evidence="10 13" id="KW-0233">DNA recombination</keyword>
<name>A0A151Z3V1_TIELA</name>
<dbReference type="STRING" id="361077.A0A151Z3V1"/>
<evidence type="ECO:0000256" key="11">
    <source>
        <dbReference type="ARBA" id="ARBA00023204"/>
    </source>
</evidence>
<dbReference type="SUPFAM" id="SSF47802">
    <property type="entry name" value="DNA polymerase beta, N-terminal domain-like"/>
    <property type="match status" value="1"/>
</dbReference>
<keyword evidence="4 13" id="KW-0540">Nuclease</keyword>
<comment type="function">
    <text evidence="13">Interacts with EME1 to form a DNA structure-specific endonuclease with substrate preference for branched DNA structures with a 5'-end at the branch nick. Typical substrates include 3'-flap structures, D-loops, replication forks and nicked Holliday junctions. May be required in mitosis for the processing of stalled or collapsed replication fork intermediates. May be required in meiosis for the repair of meiosis-specific double strand breaks subsequent to single-end invasion (SEI).</text>
</comment>
<dbReference type="GO" id="GO:0048257">
    <property type="term" value="F:3'-flap endonuclease activity"/>
    <property type="evidence" value="ECO:0007669"/>
    <property type="project" value="TreeGrafter"/>
</dbReference>
<dbReference type="GO" id="GO:0046872">
    <property type="term" value="F:metal ion binding"/>
    <property type="evidence" value="ECO:0007669"/>
    <property type="project" value="UniProtKB-UniRule"/>
</dbReference>
<feature type="region of interest" description="Disordered" evidence="14">
    <location>
        <begin position="306"/>
        <end position="328"/>
    </location>
</feature>
<dbReference type="InterPro" id="IPR033309">
    <property type="entry name" value="Mus81"/>
</dbReference>
<keyword evidence="17" id="KW-1185">Reference proteome</keyword>
<comment type="subunit">
    <text evidence="13">Interacts with EME1.</text>
</comment>
<dbReference type="OrthoDB" id="5963188at2759"/>
<dbReference type="Pfam" id="PF02732">
    <property type="entry name" value="ERCC4"/>
    <property type="match status" value="1"/>
</dbReference>
<dbReference type="Pfam" id="PF14716">
    <property type="entry name" value="HHH_8"/>
    <property type="match status" value="1"/>
</dbReference>
<dbReference type="Pfam" id="PF21292">
    <property type="entry name" value="EME1-MUS81_C"/>
    <property type="match status" value="1"/>
</dbReference>
<evidence type="ECO:0000256" key="12">
    <source>
        <dbReference type="ARBA" id="ARBA00023242"/>
    </source>
</evidence>
<evidence type="ECO:0000256" key="14">
    <source>
        <dbReference type="SAM" id="MobiDB-lite"/>
    </source>
</evidence>
<accession>A0A151Z3V1</accession>
<feature type="region of interest" description="Disordered" evidence="14">
    <location>
        <begin position="77"/>
        <end position="174"/>
    </location>
</feature>
<dbReference type="Gene3D" id="1.10.150.670">
    <property type="entry name" value="Crossover junction endonuclease EME1, DNA-binding domain"/>
    <property type="match status" value="1"/>
</dbReference>
<protein>
    <recommendedName>
        <fullName evidence="13">Crossover junction endonuclease MUS81</fullName>
        <ecNumber evidence="13">3.1.22.-</ecNumber>
    </recommendedName>
</protein>
<evidence type="ECO:0000256" key="8">
    <source>
        <dbReference type="ARBA" id="ARBA00022801"/>
    </source>
</evidence>
<dbReference type="GO" id="GO:0000727">
    <property type="term" value="P:double-strand break repair via break-induced replication"/>
    <property type="evidence" value="ECO:0007669"/>
    <property type="project" value="UniProtKB-UniRule"/>
</dbReference>
<comment type="similarity">
    <text evidence="3 13">Belongs to the XPF family.</text>
</comment>
<evidence type="ECO:0000313" key="16">
    <source>
        <dbReference type="EMBL" id="KYQ88640.1"/>
    </source>
</evidence>
<dbReference type="AlphaFoldDB" id="A0A151Z3V1"/>
<gene>
    <name evidence="16" type="ORF">DLAC_10814</name>
</gene>
<comment type="caution">
    <text evidence="16">The sequence shown here is derived from an EMBL/GenBank/DDBJ whole genome shotgun (WGS) entry which is preliminary data.</text>
</comment>
<sequence>MNSNNTISNPHIIEFLNKKIQYIKDNGGDIKKTGIYKKAIISLQLYPLPIFSGKDAEILSGIGPSLSKQIDTFLKTNKHPLHLNGPPTPLKLLYNQQSSQPTQPSQSTQSSQPNTTKTSKSKSLKSKLLSSSTQSKKSTNNSKNNSTVTSNTTSKSKKTQIDTENDKENQNCNVTMDFDFDDENLFSDLNNNKNNSSIGKVLPVFSGINNNITQKNNDIFNDSLIFNDSDVDDRNMNQQSIFTPIKSPIGNSIMTPPQSQYKSIFSPLNTMSTPVHRQRLGSLRKTPLFTSPTKSPKTIVFSPRSKTSLLTSPSPFKSPRKSKSFKKKLDHRPIFSPIKKRKTNHLKIINTLVDSDNEEERREEEIENEMEEQEDEIISTQYFVKKKSKSGNVGDSDISNNHDGGKLPKFKKIICIIDNREVKSVNERDYIVRKLNERGVESVVKKLELGDFVWVAVDMEDREWMLNYVIERKKTDDLSSSIMDGRYKEQKFRLRKSGFSNIIYLVEGNLSLCTFQKTNQKRWGSINFGLSPEILLKAFVSTMVQPRMVCRESPDLDGTIKFIEGITVYLQKMLIGSVSMTEDGNDENTTRLSKYIYNNNRNGDDENVDLETFNQSNGKSKSLTMREFFAKSLLQIPGISPERAHSIVSFYPTPISLIQKYQSMKKHQEDPELLFKDLIYGRNGKKLGAELSKRIYHFYTDLEL</sequence>
<dbReference type="GO" id="GO:0048476">
    <property type="term" value="C:Holliday junction resolvase complex"/>
    <property type="evidence" value="ECO:0007669"/>
    <property type="project" value="UniProtKB-UniRule"/>
</dbReference>
<evidence type="ECO:0000313" key="17">
    <source>
        <dbReference type="Proteomes" id="UP000076078"/>
    </source>
</evidence>
<dbReference type="InterPro" id="IPR042530">
    <property type="entry name" value="EME1/EME2_C"/>
</dbReference>
<evidence type="ECO:0000256" key="7">
    <source>
        <dbReference type="ARBA" id="ARBA00022763"/>
    </source>
</evidence>
<dbReference type="GO" id="GO:0000712">
    <property type="term" value="P:resolution of meiotic recombination intermediates"/>
    <property type="evidence" value="ECO:0007669"/>
    <property type="project" value="TreeGrafter"/>
</dbReference>
<dbReference type="InterPro" id="IPR047416">
    <property type="entry name" value="XPF_nuclease_Mus81"/>
</dbReference>
<evidence type="ECO:0000256" key="1">
    <source>
        <dbReference type="ARBA" id="ARBA00001946"/>
    </source>
</evidence>
<comment type="cofactor">
    <cofactor evidence="1 13">
        <name>Mg(2+)</name>
        <dbReference type="ChEBI" id="CHEBI:18420"/>
    </cofactor>
</comment>
<feature type="domain" description="ERCC4" evidence="15">
    <location>
        <begin position="414"/>
        <end position="510"/>
    </location>
</feature>
<dbReference type="InterPro" id="IPR011335">
    <property type="entry name" value="Restrct_endonuc-II-like"/>
</dbReference>
<dbReference type="PANTHER" id="PTHR13451">
    <property type="entry name" value="CLASS II CROSSOVER JUNCTION ENDONUCLEASE MUS81"/>
    <property type="match status" value="1"/>
</dbReference>
<dbReference type="GO" id="GO:0006308">
    <property type="term" value="P:DNA catabolic process"/>
    <property type="evidence" value="ECO:0007669"/>
    <property type="project" value="UniProtKB-UniRule"/>
</dbReference>
<dbReference type="InterPro" id="IPR006166">
    <property type="entry name" value="ERCC4_domain"/>
</dbReference>
<dbReference type="EC" id="3.1.22.-" evidence="13"/>
<evidence type="ECO:0000256" key="4">
    <source>
        <dbReference type="ARBA" id="ARBA00022722"/>
    </source>
</evidence>
<dbReference type="GO" id="GO:0005634">
    <property type="term" value="C:nucleus"/>
    <property type="evidence" value="ECO:0007669"/>
    <property type="project" value="UniProtKB-SubCell"/>
</dbReference>
<dbReference type="PANTHER" id="PTHR13451:SF8">
    <property type="entry name" value="CROSSOVER JUNCTION ENDONUCLEASE MUS81-RELATED"/>
    <property type="match status" value="1"/>
</dbReference>
<dbReference type="OMA" id="CIVDNRE"/>
<dbReference type="GO" id="GO:0003677">
    <property type="term" value="F:DNA binding"/>
    <property type="evidence" value="ECO:0007669"/>
    <property type="project" value="UniProtKB-UniRule"/>
</dbReference>
<dbReference type="Gene3D" id="1.10.150.110">
    <property type="entry name" value="DNA polymerase beta, N-terminal domain-like"/>
    <property type="match status" value="1"/>
</dbReference>
<reference evidence="16 17" key="1">
    <citation type="submission" date="2015-12" db="EMBL/GenBank/DDBJ databases">
        <title>Dictyostelia acquired genes for synthesis and detection of signals that induce cell-type specialization by lateral gene transfer from prokaryotes.</title>
        <authorList>
            <person name="Gloeckner G."/>
            <person name="Schaap P."/>
        </authorList>
    </citation>
    <scope>NUCLEOTIDE SEQUENCE [LARGE SCALE GENOMIC DNA]</scope>
    <source>
        <strain evidence="16 17">TK</strain>
    </source>
</reference>
<evidence type="ECO:0000256" key="9">
    <source>
        <dbReference type="ARBA" id="ARBA00022842"/>
    </source>
</evidence>
<evidence type="ECO:0000256" key="13">
    <source>
        <dbReference type="RuleBase" id="RU369042"/>
    </source>
</evidence>
<dbReference type="CDD" id="cd20074">
    <property type="entry name" value="XPF_nuclease_Mus81"/>
    <property type="match status" value="1"/>
</dbReference>
<evidence type="ECO:0000256" key="3">
    <source>
        <dbReference type="ARBA" id="ARBA00010015"/>
    </source>
</evidence>
<keyword evidence="6 13" id="KW-0255">Endonuclease</keyword>
<feature type="compositionally biased region" description="Low complexity" evidence="14">
    <location>
        <begin position="95"/>
        <end position="118"/>
    </location>
</feature>
<dbReference type="EMBL" id="LODT01000049">
    <property type="protein sequence ID" value="KYQ88640.1"/>
    <property type="molecule type" value="Genomic_DNA"/>
</dbReference>
<comment type="subcellular location">
    <subcellularLocation>
        <location evidence="2 13">Nucleus</location>
    </subcellularLocation>
</comment>